<organism evidence="2 3">
    <name type="scientific">Nocardia jiangxiensis</name>
    <dbReference type="NCBI Taxonomy" id="282685"/>
    <lineage>
        <taxon>Bacteria</taxon>
        <taxon>Bacillati</taxon>
        <taxon>Actinomycetota</taxon>
        <taxon>Actinomycetes</taxon>
        <taxon>Mycobacteriales</taxon>
        <taxon>Nocardiaceae</taxon>
        <taxon>Nocardia</taxon>
    </lineage>
</organism>
<evidence type="ECO:0000313" key="2">
    <source>
        <dbReference type="EMBL" id="MFF3570259.1"/>
    </source>
</evidence>
<dbReference type="EMBL" id="JBIAQY010000007">
    <property type="protein sequence ID" value="MFF3570259.1"/>
    <property type="molecule type" value="Genomic_DNA"/>
</dbReference>
<protein>
    <submittedName>
        <fullName evidence="2">L,D-transpeptidase</fullName>
    </submittedName>
</protein>
<dbReference type="Proteomes" id="UP001601992">
    <property type="component" value="Unassembled WGS sequence"/>
</dbReference>
<keyword evidence="1" id="KW-0732">Signal</keyword>
<dbReference type="PANTHER" id="PTHR38589">
    <property type="entry name" value="BLR0621 PROTEIN"/>
    <property type="match status" value="1"/>
</dbReference>
<proteinExistence type="predicted"/>
<evidence type="ECO:0000313" key="3">
    <source>
        <dbReference type="Proteomes" id="UP001601992"/>
    </source>
</evidence>
<feature type="chain" id="PRO_5046244751" evidence="1">
    <location>
        <begin position="31"/>
        <end position="262"/>
    </location>
</feature>
<dbReference type="PROSITE" id="PS51257">
    <property type="entry name" value="PROKAR_LIPOPROTEIN"/>
    <property type="match status" value="1"/>
</dbReference>
<accession>A0ABW6S518</accession>
<keyword evidence="3" id="KW-1185">Reference proteome</keyword>
<name>A0ABW6S518_9NOCA</name>
<dbReference type="RefSeq" id="WP_218008772.1">
    <property type="nucleotide sequence ID" value="NZ_JBIAQY010000007.1"/>
</dbReference>
<evidence type="ECO:0000256" key="1">
    <source>
        <dbReference type="SAM" id="SignalP"/>
    </source>
</evidence>
<sequence>MSVSRNLVRRGVLAAALVLVAAGCGQQVQSAGPAPSASSVAPVSSAVSPARAVEQPVNYDGGNAGLPAGVPAPPAGTDQLVTVLVAGPGSTSGTLQAWQRSGAGWTSALAPVTVRVGTQGVGQTHEGMNRTPVGTFGLPSAFGRQANPGTRMPYRQIGTSDWWVSDPSSPQYNTYQHCAPGTCPFDEKAGENLGRVGTSYDYAIVIGYNTTPVRSGAGSAFFVHVDAGIPSQGCVETPRNAVVALLKWLDPSRRPDITIGYR</sequence>
<reference evidence="2 3" key="1">
    <citation type="submission" date="2024-10" db="EMBL/GenBank/DDBJ databases">
        <title>The Natural Products Discovery Center: Release of the First 8490 Sequenced Strains for Exploring Actinobacteria Biosynthetic Diversity.</title>
        <authorList>
            <person name="Kalkreuter E."/>
            <person name="Kautsar S.A."/>
            <person name="Yang D."/>
            <person name="Bader C.D."/>
            <person name="Teijaro C.N."/>
            <person name="Fluegel L."/>
            <person name="Davis C.M."/>
            <person name="Simpson J.R."/>
            <person name="Lauterbach L."/>
            <person name="Steele A.D."/>
            <person name="Gui C."/>
            <person name="Meng S."/>
            <person name="Li G."/>
            <person name="Viehrig K."/>
            <person name="Ye F."/>
            <person name="Su P."/>
            <person name="Kiefer A.F."/>
            <person name="Nichols A."/>
            <person name="Cepeda A.J."/>
            <person name="Yan W."/>
            <person name="Fan B."/>
            <person name="Jiang Y."/>
            <person name="Adhikari A."/>
            <person name="Zheng C.-J."/>
            <person name="Schuster L."/>
            <person name="Cowan T.M."/>
            <person name="Smanski M.J."/>
            <person name="Chevrette M.G."/>
            <person name="De Carvalho L.P.S."/>
            <person name="Shen B."/>
        </authorList>
    </citation>
    <scope>NUCLEOTIDE SEQUENCE [LARGE SCALE GENOMIC DNA]</scope>
    <source>
        <strain evidence="2 3">NPDC002593</strain>
    </source>
</reference>
<comment type="caution">
    <text evidence="2">The sequence shown here is derived from an EMBL/GenBank/DDBJ whole genome shotgun (WGS) entry which is preliminary data.</text>
</comment>
<dbReference type="PANTHER" id="PTHR38589:SF1">
    <property type="entry name" value="BLR0621 PROTEIN"/>
    <property type="match status" value="1"/>
</dbReference>
<feature type="signal peptide" evidence="1">
    <location>
        <begin position="1"/>
        <end position="30"/>
    </location>
</feature>
<gene>
    <name evidence="2" type="ORF">ACFYXQ_21005</name>
</gene>